<accession>A0A0B7I126</accession>
<keyword evidence="3" id="KW-1185">Reference proteome</keyword>
<evidence type="ECO:0000256" key="1">
    <source>
        <dbReference type="SAM" id="Phobius"/>
    </source>
</evidence>
<feature type="transmembrane region" description="Helical" evidence="1">
    <location>
        <begin position="85"/>
        <end position="105"/>
    </location>
</feature>
<dbReference type="AlphaFoldDB" id="A0A0B7I126"/>
<keyword evidence="1" id="KW-1133">Transmembrane helix</keyword>
<dbReference type="PANTHER" id="PTHR33639:SF2">
    <property type="entry name" value="DUF393 DOMAIN-CONTAINING PROTEIN"/>
    <property type="match status" value="1"/>
</dbReference>
<organism evidence="2 3">
    <name type="scientific">Capnocytophaga canis</name>
    <dbReference type="NCBI Taxonomy" id="1848903"/>
    <lineage>
        <taxon>Bacteria</taxon>
        <taxon>Pseudomonadati</taxon>
        <taxon>Bacteroidota</taxon>
        <taxon>Flavobacteriia</taxon>
        <taxon>Flavobacteriales</taxon>
        <taxon>Flavobacteriaceae</taxon>
        <taxon>Capnocytophaga</taxon>
    </lineage>
</organism>
<dbReference type="EMBL" id="CDOI01000195">
    <property type="protein sequence ID" value="CEN49325.1"/>
    <property type="molecule type" value="Genomic_DNA"/>
</dbReference>
<dbReference type="PANTHER" id="PTHR33639">
    <property type="entry name" value="THIOL-DISULFIDE OXIDOREDUCTASE DCC"/>
    <property type="match status" value="1"/>
</dbReference>
<dbReference type="Pfam" id="PF04134">
    <property type="entry name" value="DCC1-like"/>
    <property type="match status" value="1"/>
</dbReference>
<sequence>MNNSFLIFDGDCLFCNRIAYHLAKSDKRDSFKFVSSTSETGQYFIVKYQLQKFVDKTVIVRVGEVFYIKSKAIFMFLKESNMYPLLRFIIWITPTFIADFVYDIIAKHRKKLIKKECPILPPEIRKKFLN</sequence>
<evidence type="ECO:0000313" key="2">
    <source>
        <dbReference type="EMBL" id="CEN49325.1"/>
    </source>
</evidence>
<evidence type="ECO:0000313" key="3">
    <source>
        <dbReference type="Proteomes" id="UP000045051"/>
    </source>
</evidence>
<keyword evidence="1" id="KW-0812">Transmembrane</keyword>
<dbReference type="InterPro" id="IPR052927">
    <property type="entry name" value="DCC_oxidoreductase"/>
</dbReference>
<dbReference type="Proteomes" id="UP000045051">
    <property type="component" value="Unassembled WGS sequence"/>
</dbReference>
<keyword evidence="1" id="KW-0472">Membrane</keyword>
<dbReference type="RefSeq" id="WP_042345269.1">
    <property type="nucleotide sequence ID" value="NZ_CDOH01000137.1"/>
</dbReference>
<dbReference type="GO" id="GO:0015035">
    <property type="term" value="F:protein-disulfide reductase activity"/>
    <property type="evidence" value="ECO:0007669"/>
    <property type="project" value="InterPro"/>
</dbReference>
<dbReference type="InterPro" id="IPR007263">
    <property type="entry name" value="DCC1-like"/>
</dbReference>
<reference evidence="2 3" key="1">
    <citation type="submission" date="2015-01" db="EMBL/GenBank/DDBJ databases">
        <authorList>
            <person name="MANFREDI Pablo"/>
        </authorList>
    </citation>
    <scope>NUCLEOTIDE SEQUENCE [LARGE SCALE GENOMIC DNA]</scope>
    <source>
        <strain evidence="2 3">CcD38</strain>
    </source>
</reference>
<proteinExistence type="predicted"/>
<evidence type="ECO:0008006" key="4">
    <source>
        <dbReference type="Google" id="ProtNLM"/>
    </source>
</evidence>
<gene>
    <name evidence="2" type="ORF">CCAND38_80064</name>
</gene>
<protein>
    <recommendedName>
        <fullName evidence="4">Thiol-disulfide oxidoreductase</fullName>
    </recommendedName>
</protein>
<name>A0A0B7I126_9FLAO</name>